<keyword evidence="3" id="KW-0378">Hydrolase</keyword>
<protein>
    <submittedName>
        <fullName evidence="7">DUF3327 domain-containing protein</fullName>
    </submittedName>
</protein>
<dbReference type="Pfam" id="PF11806">
    <property type="entry name" value="Enterochelin_N"/>
    <property type="match status" value="1"/>
</dbReference>
<reference evidence="7 8" key="1">
    <citation type="submission" date="2020-08" db="EMBL/GenBank/DDBJ databases">
        <title>A Genomic Blueprint of the Chicken Gut Microbiome.</title>
        <authorList>
            <person name="Gilroy R."/>
            <person name="Ravi A."/>
            <person name="Getino M."/>
            <person name="Pursley I."/>
            <person name="Horton D.L."/>
            <person name="Alikhan N.-F."/>
            <person name="Baker D."/>
            <person name="Gharbi K."/>
            <person name="Hall N."/>
            <person name="Watson M."/>
            <person name="Adriaenssens E.M."/>
            <person name="Foster-Nyarko E."/>
            <person name="Jarju S."/>
            <person name="Secka A."/>
            <person name="Antonio M."/>
            <person name="Oren A."/>
            <person name="Chaudhuri R."/>
            <person name="La Ragione R.M."/>
            <person name="Hildebrand F."/>
            <person name="Pallen M.J."/>
        </authorList>
    </citation>
    <scope>NUCLEOTIDE SEQUENCE [LARGE SCALE GENOMIC DNA]</scope>
    <source>
        <strain evidence="7 8">Sa2CVA6</strain>
    </source>
</reference>
<dbReference type="InterPro" id="IPR021764">
    <property type="entry name" value="Enterochelin_esterase_N"/>
</dbReference>
<evidence type="ECO:0000259" key="6">
    <source>
        <dbReference type="Pfam" id="PF11806"/>
    </source>
</evidence>
<gene>
    <name evidence="7" type="ORF">H9646_12185</name>
</gene>
<dbReference type="Pfam" id="PF00756">
    <property type="entry name" value="Esterase"/>
    <property type="match status" value="1"/>
</dbReference>
<dbReference type="Gene3D" id="2.60.40.10">
    <property type="entry name" value="Immunoglobulins"/>
    <property type="match status" value="1"/>
</dbReference>
<dbReference type="InterPro" id="IPR050583">
    <property type="entry name" value="Mycobacterial_A85_antigen"/>
</dbReference>
<evidence type="ECO:0000256" key="5">
    <source>
        <dbReference type="SAM" id="SignalP"/>
    </source>
</evidence>
<dbReference type="InterPro" id="IPR014756">
    <property type="entry name" value="Ig_E-set"/>
</dbReference>
<dbReference type="EMBL" id="JACSQK010000005">
    <property type="protein sequence ID" value="MBD7961246.1"/>
    <property type="molecule type" value="Genomic_DNA"/>
</dbReference>
<accession>A0ABR8SCP3</accession>
<name>A0ABR8SCP3_9BURK</name>
<dbReference type="InterPro" id="IPR013783">
    <property type="entry name" value="Ig-like_fold"/>
</dbReference>
<feature type="chain" id="PRO_5045284528" evidence="5">
    <location>
        <begin position="28"/>
        <end position="601"/>
    </location>
</feature>
<sequence>MRNQFCLSFFRLLATCTLLVGMAAAWASSSTAQCSLLPDKPDTRWPSCSQVLAGHALEVQAQAGQVLLWTLDSGTHAHTVRLTDPDGRLLRHWPAVHNGTQDIGWVTPTTGRYRLEAHNPFFTQTDVQPTWQLKTSGPALADAAPAAALPAAVQSPALLHLQVQLAQATPAQKLALIQEFWSATLTQGTPLLEPLPHQPREALVTFLWRAPAGTQDQPHHVRLEWAMRSAEPFTFQRLADTDIWHLSLPLPRGLQAAYQLVVDPVQWPSVLAASVAPSRMQRVQTQQLSAQRDPLNPHRWHAGSPELPAGSAAAVHAERSVLKIAATGPLRNMAADSTTPASVTQLPSGQLQHLRYTSALLDNTRSLSLYLPSGSHAAGSLPLLVLFDREAYLQRVRIHQRLDAWIAQGRLAAMAVLLVGNPQRADRATELPPHTPAFGNMLAHEMLPWLRGQHPAIATRAHQVVVAGSSYGGLAAGWLGWAHPETFGNVLSLSGSYWWTPTAPKNEPAPHRWAEGDWFMRQVLHGPTHAVRWHLAYGLLERGVQGEAGIIDNNRHLRNVLQAKGYTVTTHEFAGGHDYYAWGEEIALGLEALLGTGTQPR</sequence>
<evidence type="ECO:0000256" key="3">
    <source>
        <dbReference type="ARBA" id="ARBA00022801"/>
    </source>
</evidence>
<dbReference type="SUPFAM" id="SSF81296">
    <property type="entry name" value="E set domains"/>
    <property type="match status" value="1"/>
</dbReference>
<proteinExistence type="inferred from homology"/>
<dbReference type="InterPro" id="IPR029058">
    <property type="entry name" value="AB_hydrolase_fold"/>
</dbReference>
<evidence type="ECO:0000256" key="2">
    <source>
        <dbReference type="ARBA" id="ARBA00022490"/>
    </source>
</evidence>
<dbReference type="Proteomes" id="UP000634919">
    <property type="component" value="Unassembled WGS sequence"/>
</dbReference>
<feature type="signal peptide" evidence="5">
    <location>
        <begin position="1"/>
        <end position="27"/>
    </location>
</feature>
<keyword evidence="8" id="KW-1185">Reference proteome</keyword>
<keyword evidence="2" id="KW-0963">Cytoplasm</keyword>
<evidence type="ECO:0000256" key="1">
    <source>
        <dbReference type="ARBA" id="ARBA00004496"/>
    </source>
</evidence>
<keyword evidence="5" id="KW-0732">Signal</keyword>
<comment type="caution">
    <text evidence="7">The sequence shown here is derived from an EMBL/GenBank/DDBJ whole genome shotgun (WGS) entry which is preliminary data.</text>
</comment>
<dbReference type="RefSeq" id="WP_191723627.1">
    <property type="nucleotide sequence ID" value="NZ_JACSQK010000005.1"/>
</dbReference>
<organism evidence="7 8">
    <name type="scientific">Comamonas avium</name>
    <dbReference type="NCBI Taxonomy" id="2762231"/>
    <lineage>
        <taxon>Bacteria</taxon>
        <taxon>Pseudomonadati</taxon>
        <taxon>Pseudomonadota</taxon>
        <taxon>Betaproteobacteria</taxon>
        <taxon>Burkholderiales</taxon>
        <taxon>Comamonadaceae</taxon>
        <taxon>Comamonas</taxon>
    </lineage>
</organism>
<dbReference type="PANTHER" id="PTHR48098:SF3">
    <property type="entry name" value="IRON(III) ENTEROBACTIN ESTERASE"/>
    <property type="match status" value="1"/>
</dbReference>
<dbReference type="SUPFAM" id="SSF53474">
    <property type="entry name" value="alpha/beta-Hydrolases"/>
    <property type="match status" value="1"/>
</dbReference>
<dbReference type="Gene3D" id="3.40.50.1820">
    <property type="entry name" value="alpha/beta hydrolase"/>
    <property type="match status" value="1"/>
</dbReference>
<comment type="similarity">
    <text evidence="4">Belongs to the Fes family.</text>
</comment>
<evidence type="ECO:0000313" key="7">
    <source>
        <dbReference type="EMBL" id="MBD7961246.1"/>
    </source>
</evidence>
<comment type="subcellular location">
    <subcellularLocation>
        <location evidence="1">Cytoplasm</location>
    </subcellularLocation>
</comment>
<feature type="domain" description="Enterochelin esterase N-terminal" evidence="6">
    <location>
        <begin position="204"/>
        <end position="312"/>
    </location>
</feature>
<evidence type="ECO:0000256" key="4">
    <source>
        <dbReference type="ARBA" id="ARBA00024201"/>
    </source>
</evidence>
<evidence type="ECO:0000313" key="8">
    <source>
        <dbReference type="Proteomes" id="UP000634919"/>
    </source>
</evidence>
<dbReference type="InterPro" id="IPR000801">
    <property type="entry name" value="Esterase-like"/>
</dbReference>
<dbReference type="PANTHER" id="PTHR48098">
    <property type="entry name" value="ENTEROCHELIN ESTERASE-RELATED"/>
    <property type="match status" value="1"/>
</dbReference>